<dbReference type="PANTHER" id="PTHR24392">
    <property type="entry name" value="ZINC FINGER PROTEIN"/>
    <property type="match status" value="1"/>
</dbReference>
<evidence type="ECO:0000313" key="10">
    <source>
        <dbReference type="EMBL" id="KAL3274122.1"/>
    </source>
</evidence>
<dbReference type="PROSITE" id="PS00028">
    <property type="entry name" value="ZINC_FINGER_C2H2_1"/>
    <property type="match status" value="2"/>
</dbReference>
<dbReference type="AlphaFoldDB" id="A0ABD2N6R1"/>
<keyword evidence="11" id="KW-1185">Reference proteome</keyword>
<feature type="domain" description="C2H2-type" evidence="9">
    <location>
        <begin position="274"/>
        <end position="301"/>
    </location>
</feature>
<dbReference type="Pfam" id="PF23611">
    <property type="entry name" value="zf-C2H2_16"/>
    <property type="match status" value="1"/>
</dbReference>
<organism evidence="10 11">
    <name type="scientific">Cryptolaemus montrouzieri</name>
    <dbReference type="NCBI Taxonomy" id="559131"/>
    <lineage>
        <taxon>Eukaryota</taxon>
        <taxon>Metazoa</taxon>
        <taxon>Ecdysozoa</taxon>
        <taxon>Arthropoda</taxon>
        <taxon>Hexapoda</taxon>
        <taxon>Insecta</taxon>
        <taxon>Pterygota</taxon>
        <taxon>Neoptera</taxon>
        <taxon>Endopterygota</taxon>
        <taxon>Coleoptera</taxon>
        <taxon>Polyphaga</taxon>
        <taxon>Cucujiformia</taxon>
        <taxon>Coccinelloidea</taxon>
        <taxon>Coccinellidae</taxon>
        <taxon>Scymninae</taxon>
        <taxon>Scymnini</taxon>
        <taxon>Cryptolaemus</taxon>
    </lineage>
</organism>
<evidence type="ECO:0000313" key="11">
    <source>
        <dbReference type="Proteomes" id="UP001516400"/>
    </source>
</evidence>
<keyword evidence="2" id="KW-0479">Metal-binding</keyword>
<evidence type="ECO:0000256" key="5">
    <source>
        <dbReference type="ARBA" id="ARBA00022833"/>
    </source>
</evidence>
<evidence type="ECO:0000256" key="8">
    <source>
        <dbReference type="PROSITE-ProRule" id="PRU00042"/>
    </source>
</evidence>
<dbReference type="Pfam" id="PF13909">
    <property type="entry name" value="zf-H2C2_5"/>
    <property type="match status" value="1"/>
</dbReference>
<gene>
    <name evidence="10" type="ORF">HHI36_015536</name>
</gene>
<feature type="domain" description="C2H2-type" evidence="9">
    <location>
        <begin position="209"/>
        <end position="236"/>
    </location>
</feature>
<keyword evidence="5" id="KW-0862">Zinc</keyword>
<evidence type="ECO:0000256" key="7">
    <source>
        <dbReference type="ARBA" id="ARBA00023242"/>
    </source>
</evidence>
<evidence type="ECO:0000256" key="1">
    <source>
        <dbReference type="ARBA" id="ARBA00004123"/>
    </source>
</evidence>
<dbReference type="SUPFAM" id="SSF57667">
    <property type="entry name" value="beta-beta-alpha zinc fingers"/>
    <property type="match status" value="9"/>
</dbReference>
<feature type="domain" description="C2H2-type" evidence="9">
    <location>
        <begin position="533"/>
        <end position="561"/>
    </location>
</feature>
<dbReference type="Gene3D" id="3.30.160.60">
    <property type="entry name" value="Classic Zinc Finger"/>
    <property type="match status" value="13"/>
</dbReference>
<dbReference type="GO" id="GO:0008270">
    <property type="term" value="F:zinc ion binding"/>
    <property type="evidence" value="ECO:0007669"/>
    <property type="project" value="UniProtKB-KW"/>
</dbReference>
<dbReference type="GO" id="GO:0005634">
    <property type="term" value="C:nucleus"/>
    <property type="evidence" value="ECO:0007669"/>
    <property type="project" value="UniProtKB-SubCell"/>
</dbReference>
<dbReference type="EMBL" id="JABFTP020000062">
    <property type="protein sequence ID" value="KAL3274122.1"/>
    <property type="molecule type" value="Genomic_DNA"/>
</dbReference>
<protein>
    <recommendedName>
        <fullName evidence="9">C2H2-type domain-containing protein</fullName>
    </recommendedName>
</protein>
<evidence type="ECO:0000256" key="2">
    <source>
        <dbReference type="ARBA" id="ARBA00022723"/>
    </source>
</evidence>
<evidence type="ECO:0000256" key="3">
    <source>
        <dbReference type="ARBA" id="ARBA00022737"/>
    </source>
</evidence>
<proteinExistence type="predicted"/>
<keyword evidence="7" id="KW-0539">Nucleus</keyword>
<dbReference type="SMART" id="SM00355">
    <property type="entry name" value="ZnF_C2H2"/>
    <property type="match status" value="25"/>
</dbReference>
<dbReference type="PROSITE" id="PS50157">
    <property type="entry name" value="ZINC_FINGER_C2H2_2"/>
    <property type="match status" value="6"/>
</dbReference>
<dbReference type="GO" id="GO:0003677">
    <property type="term" value="F:DNA binding"/>
    <property type="evidence" value="ECO:0007669"/>
    <property type="project" value="UniProtKB-KW"/>
</dbReference>
<comment type="caution">
    <text evidence="10">The sequence shown here is derived from an EMBL/GenBank/DDBJ whole genome shotgun (WGS) entry which is preliminary data.</text>
</comment>
<dbReference type="GO" id="GO:0010468">
    <property type="term" value="P:regulation of gene expression"/>
    <property type="evidence" value="ECO:0007669"/>
    <property type="project" value="UniProtKB-ARBA"/>
</dbReference>
<name>A0ABD2N6R1_9CUCU</name>
<dbReference type="InterPro" id="IPR056438">
    <property type="entry name" value="Znf-C2H2_CTCF"/>
</dbReference>
<evidence type="ECO:0000256" key="6">
    <source>
        <dbReference type="ARBA" id="ARBA00023125"/>
    </source>
</evidence>
<dbReference type="InterPro" id="IPR036236">
    <property type="entry name" value="Znf_C2H2_sf"/>
</dbReference>
<evidence type="ECO:0000256" key="4">
    <source>
        <dbReference type="ARBA" id="ARBA00022771"/>
    </source>
</evidence>
<sequence>METGNCWENDDGTISIVKTEPEDVLSIEYDENGTNEQSEFTHYGNDENHAEGPQQYGESLQEGFQFKQEGMDTGEDMEYRMESYQDEEYYPSEDADTAAPSHLGYLENFHYRKGCNLPETDQGDFNQPGTSDMSTFADAREEQLYPCRYCEYVGNHPRLLSSHMNNRHTKSVVYQCPHCPYNSTISKSTRDHVDTKHCNEDDKPIDIKRKCQFCDYSASNATVLKNHMNKHTGEKQHQCSFCDFHTLWEGYLKMHIRRKHGDQTMDTGNPAKEYPCQYCDYKALTPSSLKLHTNKHTREQEHQCPYCPYKTVWTTYIKLHIKNKHLKEKSPASKEFACNFCDYKAKNTTLLKQHENKHTREKVNQCPHCPFTTLWITYMKLHIKRKHAVKIEGENPEKREFPCKYCSYKAISGSHLKIHENKHTKAVEYKCQQCDFKTTWYGYLKLHTKRKHSVKEEKSGSKTSYPCNYCPYKAINLSTLKVHQNKHTREVLYNCPHCEFKTTWGAYIKMHIEKHNVQNFKTRKQDLKGVKSFPCEYCDYVATQNGSLKQHINSKHTRETLHKCPKCDYQCAVYGNLKMHIRRRHGLKPDPDGKYRCKECEFISDNSNDFKLHLNEKHDIKLDVDEIKLEDDKVYSCHFCSYQTLYPQVMKKHVNKHTRQNVIQCPHCPYKTVWNHYMKVHIRRHNEPKLGRQRFTKPNTDLNRLFPCQFCDHRSLSFSSLKDHINSVHTREVLHSCPYCDHKCTLKGNLRGHIRRKHPAEFVENEKRYSCEHCDFKTSIIRNLKVHLKREHNIDDTKVKAENGEFQCQYCEYKARSYYALKIHTNKHTKENSYHCPQCEFVTRWPNYLSKHIKQHSLNKRKVTCLYCDYKGCSTFRLRKHVESLHKKDQYYPCPKPKCDFKTMHYPSLRIHLKGSIHADSRRKSNMSVSRNFSYKYEPNEGRYFACDHCDYASKTQGNLDLHIKTNMIRELY</sequence>
<feature type="domain" description="C2H2-type" evidence="9">
    <location>
        <begin position="336"/>
        <end position="363"/>
    </location>
</feature>
<dbReference type="PANTHER" id="PTHR24392:SF31">
    <property type="entry name" value="C2H2-TYPE DOMAIN-CONTAINING PROTEIN"/>
    <property type="match status" value="1"/>
</dbReference>
<keyword evidence="4 8" id="KW-0863">Zinc-finger</keyword>
<dbReference type="InterPro" id="IPR013087">
    <property type="entry name" value="Znf_C2H2_type"/>
</dbReference>
<keyword evidence="3" id="KW-0677">Repeat</keyword>
<comment type="subcellular location">
    <subcellularLocation>
        <location evidence="1">Nucleus</location>
    </subcellularLocation>
</comment>
<evidence type="ECO:0000259" key="9">
    <source>
        <dbReference type="PROSITE" id="PS50157"/>
    </source>
</evidence>
<reference evidence="10 11" key="1">
    <citation type="journal article" date="2021" name="BMC Biol.">
        <title>Horizontally acquired antibacterial genes associated with adaptive radiation of ladybird beetles.</title>
        <authorList>
            <person name="Li H.S."/>
            <person name="Tang X.F."/>
            <person name="Huang Y.H."/>
            <person name="Xu Z.Y."/>
            <person name="Chen M.L."/>
            <person name="Du X.Y."/>
            <person name="Qiu B.Y."/>
            <person name="Chen P.T."/>
            <person name="Zhang W."/>
            <person name="Slipinski A."/>
            <person name="Escalona H.E."/>
            <person name="Waterhouse R.M."/>
            <person name="Zwick A."/>
            <person name="Pang H."/>
        </authorList>
    </citation>
    <scope>NUCLEOTIDE SEQUENCE [LARGE SCALE GENOMIC DNA]</scope>
    <source>
        <strain evidence="10">SYSU2018</strain>
    </source>
</reference>
<feature type="domain" description="C2H2-type" evidence="9">
    <location>
        <begin position="834"/>
        <end position="861"/>
    </location>
</feature>
<accession>A0ABD2N6R1</accession>
<dbReference type="Proteomes" id="UP001516400">
    <property type="component" value="Unassembled WGS sequence"/>
</dbReference>
<feature type="domain" description="C2H2-type" evidence="9">
    <location>
        <begin position="806"/>
        <end position="833"/>
    </location>
</feature>
<keyword evidence="6" id="KW-0238">DNA-binding</keyword>